<keyword evidence="3" id="KW-1185">Reference proteome</keyword>
<feature type="region of interest" description="Disordered" evidence="1">
    <location>
        <begin position="1"/>
        <end position="32"/>
    </location>
</feature>
<name>A0A9N9T3Y3_DIABA</name>
<evidence type="ECO:0000256" key="1">
    <source>
        <dbReference type="SAM" id="MobiDB-lite"/>
    </source>
</evidence>
<protein>
    <submittedName>
        <fullName evidence="2">Uncharacterized protein</fullName>
    </submittedName>
</protein>
<evidence type="ECO:0000313" key="2">
    <source>
        <dbReference type="EMBL" id="CAG9833724.1"/>
    </source>
</evidence>
<feature type="compositionally biased region" description="Acidic residues" evidence="1">
    <location>
        <begin position="1"/>
        <end position="16"/>
    </location>
</feature>
<evidence type="ECO:0000313" key="3">
    <source>
        <dbReference type="Proteomes" id="UP001153709"/>
    </source>
</evidence>
<sequence>MSDENTDNDDDIDASSDDNYVPKVDESDDDDVVPDIVSMTILSASSGVPIDFEVLKFDVDSNNDFIISEHDIDSEIETNDEEEPQTEEGLE</sequence>
<reference evidence="2" key="1">
    <citation type="submission" date="2022-01" db="EMBL/GenBank/DDBJ databases">
        <authorList>
            <person name="King R."/>
        </authorList>
    </citation>
    <scope>NUCLEOTIDE SEQUENCE</scope>
</reference>
<organism evidence="2 3">
    <name type="scientific">Diabrotica balteata</name>
    <name type="common">Banded cucumber beetle</name>
    <dbReference type="NCBI Taxonomy" id="107213"/>
    <lineage>
        <taxon>Eukaryota</taxon>
        <taxon>Metazoa</taxon>
        <taxon>Ecdysozoa</taxon>
        <taxon>Arthropoda</taxon>
        <taxon>Hexapoda</taxon>
        <taxon>Insecta</taxon>
        <taxon>Pterygota</taxon>
        <taxon>Neoptera</taxon>
        <taxon>Endopterygota</taxon>
        <taxon>Coleoptera</taxon>
        <taxon>Polyphaga</taxon>
        <taxon>Cucujiformia</taxon>
        <taxon>Chrysomeloidea</taxon>
        <taxon>Chrysomelidae</taxon>
        <taxon>Galerucinae</taxon>
        <taxon>Diabroticina</taxon>
        <taxon>Diabroticites</taxon>
        <taxon>Diabrotica</taxon>
    </lineage>
</organism>
<feature type="region of interest" description="Disordered" evidence="1">
    <location>
        <begin position="68"/>
        <end position="91"/>
    </location>
</feature>
<dbReference type="AlphaFoldDB" id="A0A9N9T3Y3"/>
<feature type="compositionally biased region" description="Acidic residues" evidence="1">
    <location>
        <begin position="74"/>
        <end position="91"/>
    </location>
</feature>
<dbReference type="Proteomes" id="UP001153709">
    <property type="component" value="Chromosome 4"/>
</dbReference>
<gene>
    <name evidence="2" type="ORF">DIABBA_LOCUS7105</name>
</gene>
<dbReference type="EMBL" id="OU898279">
    <property type="protein sequence ID" value="CAG9833724.1"/>
    <property type="molecule type" value="Genomic_DNA"/>
</dbReference>
<accession>A0A9N9T3Y3</accession>
<proteinExistence type="predicted"/>